<evidence type="ECO:0000259" key="21">
    <source>
        <dbReference type="PROSITE" id="PS50095"/>
    </source>
</evidence>
<dbReference type="FunFam" id="3.10.450.60:FF:000005">
    <property type="entry name" value="Lipoxygenase"/>
    <property type="match status" value="1"/>
</dbReference>
<dbReference type="InterPro" id="IPR020833">
    <property type="entry name" value="LipOase_Fe_BS"/>
</dbReference>
<keyword evidence="24" id="KW-1185">Reference proteome</keyword>
<comment type="cofactor">
    <cofactor evidence="1 18">
        <name>Fe cation</name>
        <dbReference type="ChEBI" id="CHEBI:24875"/>
    </cofactor>
</comment>
<dbReference type="InterPro" id="IPR001246">
    <property type="entry name" value="LipOase_plant"/>
</dbReference>
<dbReference type="UniPathway" id="UPA00382"/>
<feature type="region of interest" description="Disordered" evidence="20">
    <location>
        <begin position="266"/>
        <end position="296"/>
    </location>
</feature>
<evidence type="ECO:0000256" key="4">
    <source>
        <dbReference type="ARBA" id="ARBA00011245"/>
    </source>
</evidence>
<dbReference type="InterPro" id="IPR013819">
    <property type="entry name" value="LipOase_C"/>
</dbReference>
<evidence type="ECO:0000256" key="5">
    <source>
        <dbReference type="ARBA" id="ARBA00022516"/>
    </source>
</evidence>
<dbReference type="STRING" id="429701.A0A2G9GWK0"/>
<evidence type="ECO:0000256" key="13">
    <source>
        <dbReference type="ARBA" id="ARBA00023002"/>
    </source>
</evidence>
<comment type="caution">
    <text evidence="23">The sequence shown here is derived from an EMBL/GenBank/DDBJ whole genome shotgun (WGS) entry which is preliminary data.</text>
</comment>
<dbReference type="InterPro" id="IPR000907">
    <property type="entry name" value="LipOase"/>
</dbReference>
<keyword evidence="16 19" id="KW-0275">Fatty acid biosynthesis</keyword>
<keyword evidence="5 19" id="KW-0444">Lipid biosynthesis</keyword>
<evidence type="ECO:0000256" key="19">
    <source>
        <dbReference type="RuleBase" id="RU003975"/>
    </source>
</evidence>
<dbReference type="EMBL" id="NKXS01003480">
    <property type="protein sequence ID" value="PIN09651.1"/>
    <property type="molecule type" value="Genomic_DNA"/>
</dbReference>
<dbReference type="GO" id="GO:0016165">
    <property type="term" value="F:linoleate 13S-lipoxygenase activity"/>
    <property type="evidence" value="ECO:0007669"/>
    <property type="project" value="UniProtKB-ARBA"/>
</dbReference>
<evidence type="ECO:0000256" key="17">
    <source>
        <dbReference type="PROSITE-ProRule" id="PRU00152"/>
    </source>
</evidence>
<evidence type="ECO:0000256" key="10">
    <source>
        <dbReference type="ARBA" id="ARBA00022832"/>
    </source>
</evidence>
<dbReference type="PRINTS" id="PR00468">
    <property type="entry name" value="PLTLPOXGNASE"/>
</dbReference>
<dbReference type="Proteomes" id="UP000231279">
    <property type="component" value="Unassembled WGS sequence"/>
</dbReference>
<dbReference type="PROSITE" id="PS00081">
    <property type="entry name" value="LIPOXYGENASE_2"/>
    <property type="match status" value="1"/>
</dbReference>
<dbReference type="Pfam" id="PF01477">
    <property type="entry name" value="PLAT"/>
    <property type="match status" value="1"/>
</dbReference>
<dbReference type="AlphaFoldDB" id="A0A2G9GWK0"/>
<comment type="caution">
    <text evidence="17">Lacks conserved residue(s) required for the propagation of feature annotation.</text>
</comment>
<keyword evidence="13 18" id="KW-0560">Oxidoreductase</keyword>
<evidence type="ECO:0000256" key="12">
    <source>
        <dbReference type="ARBA" id="ARBA00022964"/>
    </source>
</evidence>
<keyword evidence="14 18" id="KW-0408">Iron</keyword>
<dbReference type="PROSITE" id="PS50095">
    <property type="entry name" value="PLAT"/>
    <property type="match status" value="1"/>
</dbReference>
<comment type="similarity">
    <text evidence="3 18">Belongs to the lipoxygenase family.</text>
</comment>
<feature type="domain" description="Lipoxygenase" evidence="22">
    <location>
        <begin position="209"/>
        <end position="902"/>
    </location>
</feature>
<evidence type="ECO:0000256" key="20">
    <source>
        <dbReference type="SAM" id="MobiDB-lite"/>
    </source>
</evidence>
<dbReference type="GO" id="GO:0031408">
    <property type="term" value="P:oxylipin biosynthetic process"/>
    <property type="evidence" value="ECO:0007669"/>
    <property type="project" value="UniProtKB-UniRule"/>
</dbReference>
<proteinExistence type="inferred from homology"/>
<evidence type="ECO:0000256" key="3">
    <source>
        <dbReference type="ARBA" id="ARBA00009419"/>
    </source>
</evidence>
<evidence type="ECO:0000256" key="16">
    <source>
        <dbReference type="ARBA" id="ARBA00023160"/>
    </source>
</evidence>
<dbReference type="InterPro" id="IPR001024">
    <property type="entry name" value="PLAT/LH2_dom"/>
</dbReference>
<dbReference type="Gene3D" id="1.20.245.10">
    <property type="entry name" value="Lipoxygenase-1, Domain 5"/>
    <property type="match status" value="1"/>
</dbReference>
<gene>
    <name evidence="23" type="ORF">CDL12_17768</name>
</gene>
<comment type="function">
    <text evidence="19">Plant lipoxygenase may be involved in a number of diverse aspects of plant physiology including growth and development, pest resistance, and senescence or responses to wounding.</text>
</comment>
<dbReference type="GO" id="GO:0046872">
    <property type="term" value="F:metal ion binding"/>
    <property type="evidence" value="ECO:0007669"/>
    <property type="project" value="UniProtKB-UniRule"/>
</dbReference>
<dbReference type="GO" id="GO:0006633">
    <property type="term" value="P:fatty acid biosynthetic process"/>
    <property type="evidence" value="ECO:0007669"/>
    <property type="project" value="UniProtKB-KW"/>
</dbReference>
<evidence type="ECO:0000256" key="11">
    <source>
        <dbReference type="ARBA" id="ARBA00022946"/>
    </source>
</evidence>
<protein>
    <recommendedName>
        <fullName evidence="19">Lipoxygenase</fullName>
        <ecNumber evidence="19">1.13.11.-</ecNumber>
    </recommendedName>
</protein>
<dbReference type="InterPro" id="IPR036392">
    <property type="entry name" value="PLAT/LH2_dom_sf"/>
</dbReference>
<evidence type="ECO:0000256" key="1">
    <source>
        <dbReference type="ARBA" id="ARBA00001962"/>
    </source>
</evidence>
<evidence type="ECO:0000313" key="23">
    <source>
        <dbReference type="EMBL" id="PIN09651.1"/>
    </source>
</evidence>
<dbReference type="SMART" id="SM00308">
    <property type="entry name" value="LH2"/>
    <property type="match status" value="1"/>
</dbReference>
<comment type="subunit">
    <text evidence="4">Monomer.</text>
</comment>
<dbReference type="InterPro" id="IPR036226">
    <property type="entry name" value="LipOase_C_sf"/>
</dbReference>
<dbReference type="Gene3D" id="4.10.375.10">
    <property type="entry name" value="Lipoxygenase-1, Domain 2"/>
    <property type="match status" value="1"/>
</dbReference>
<dbReference type="SUPFAM" id="SSF48484">
    <property type="entry name" value="Lipoxigenase"/>
    <property type="match status" value="1"/>
</dbReference>
<dbReference type="InterPro" id="IPR042057">
    <property type="entry name" value="Lipoxy_PLAT/LH2"/>
</dbReference>
<dbReference type="GO" id="GO:0034440">
    <property type="term" value="P:lipid oxidation"/>
    <property type="evidence" value="ECO:0007669"/>
    <property type="project" value="InterPro"/>
</dbReference>
<evidence type="ECO:0000313" key="24">
    <source>
        <dbReference type="Proteomes" id="UP000231279"/>
    </source>
</evidence>
<feature type="domain" description="PLAT" evidence="21">
    <location>
        <begin position="86"/>
        <end position="206"/>
    </location>
</feature>
<evidence type="ECO:0000256" key="6">
    <source>
        <dbReference type="ARBA" id="ARBA00022528"/>
    </source>
</evidence>
<dbReference type="Pfam" id="PF00305">
    <property type="entry name" value="Lipoxygenase"/>
    <property type="match status" value="1"/>
</dbReference>
<dbReference type="FunFam" id="4.10.375.10:FF:000001">
    <property type="entry name" value="Lipoxygenase"/>
    <property type="match status" value="1"/>
</dbReference>
<keyword evidence="10" id="KW-0276">Fatty acid metabolism</keyword>
<evidence type="ECO:0000256" key="2">
    <source>
        <dbReference type="ARBA" id="ARBA00004229"/>
    </source>
</evidence>
<evidence type="ECO:0000256" key="15">
    <source>
        <dbReference type="ARBA" id="ARBA00023098"/>
    </source>
</evidence>
<dbReference type="PANTHER" id="PTHR11771">
    <property type="entry name" value="LIPOXYGENASE"/>
    <property type="match status" value="1"/>
</dbReference>
<keyword evidence="15" id="KW-0443">Lipid metabolism</keyword>
<dbReference type="FunFam" id="1.20.245.10:FF:000002">
    <property type="entry name" value="Lipoxygenase"/>
    <property type="match status" value="1"/>
</dbReference>
<dbReference type="CDD" id="cd01751">
    <property type="entry name" value="PLAT_LH2"/>
    <property type="match status" value="1"/>
</dbReference>
<evidence type="ECO:0000256" key="18">
    <source>
        <dbReference type="RuleBase" id="RU003974"/>
    </source>
</evidence>
<dbReference type="EC" id="1.13.11.-" evidence="19"/>
<dbReference type="Gene3D" id="3.10.450.60">
    <property type="match status" value="1"/>
</dbReference>
<comment type="pathway">
    <text evidence="19">Lipid metabolism; oxylipin biosynthesis.</text>
</comment>
<evidence type="ECO:0000259" key="22">
    <source>
        <dbReference type="PROSITE" id="PS51393"/>
    </source>
</evidence>
<comment type="subcellular location">
    <subcellularLocation>
        <location evidence="2">Plastid</location>
        <location evidence="2">Chloroplast</location>
    </subcellularLocation>
</comment>
<keyword evidence="8 18" id="KW-0479">Metal-binding</keyword>
<dbReference type="InterPro" id="IPR020834">
    <property type="entry name" value="LipOase_CS"/>
</dbReference>
<keyword evidence="11" id="KW-0809">Transit peptide</keyword>
<dbReference type="PRINTS" id="PR00087">
    <property type="entry name" value="LIPOXYGENASE"/>
</dbReference>
<dbReference type="OrthoDB" id="407298at2759"/>
<dbReference type="InterPro" id="IPR027433">
    <property type="entry name" value="Lipoxygenase_dom_3"/>
</dbReference>
<organism evidence="23 24">
    <name type="scientific">Handroanthus impetiginosus</name>
    <dbReference type="NCBI Taxonomy" id="429701"/>
    <lineage>
        <taxon>Eukaryota</taxon>
        <taxon>Viridiplantae</taxon>
        <taxon>Streptophyta</taxon>
        <taxon>Embryophyta</taxon>
        <taxon>Tracheophyta</taxon>
        <taxon>Spermatophyta</taxon>
        <taxon>Magnoliopsida</taxon>
        <taxon>eudicotyledons</taxon>
        <taxon>Gunneridae</taxon>
        <taxon>Pentapetalae</taxon>
        <taxon>asterids</taxon>
        <taxon>lamiids</taxon>
        <taxon>Lamiales</taxon>
        <taxon>Bignoniaceae</taxon>
        <taxon>Crescentiina</taxon>
        <taxon>Tabebuia alliance</taxon>
        <taxon>Handroanthus</taxon>
    </lineage>
</organism>
<keyword evidence="7" id="KW-0934">Plastid</keyword>
<evidence type="ECO:0000256" key="7">
    <source>
        <dbReference type="ARBA" id="ARBA00022640"/>
    </source>
</evidence>
<keyword evidence="9 19" id="KW-0925">Oxylipin biosynthesis</keyword>
<dbReference type="PROSITE" id="PS51393">
    <property type="entry name" value="LIPOXYGENASE_3"/>
    <property type="match status" value="1"/>
</dbReference>
<accession>A0A2G9GWK0</accession>
<dbReference type="Gene3D" id="4.10.372.10">
    <property type="entry name" value="Lipoxygenase-1, Domain 3"/>
    <property type="match status" value="1"/>
</dbReference>
<reference evidence="24" key="1">
    <citation type="journal article" date="2018" name="Gigascience">
        <title>Genome assembly of the Pink Ipe (Handroanthus impetiginosus, Bignoniaceae), a highly valued, ecologically keystone Neotropical timber forest tree.</title>
        <authorList>
            <person name="Silva-Junior O.B."/>
            <person name="Grattapaglia D."/>
            <person name="Novaes E."/>
            <person name="Collevatti R.G."/>
        </authorList>
    </citation>
    <scope>NUCLEOTIDE SEQUENCE [LARGE SCALE GENOMIC DNA]</scope>
    <source>
        <strain evidence="24">cv. UFG-1</strain>
    </source>
</reference>
<dbReference type="GO" id="GO:0009507">
    <property type="term" value="C:chloroplast"/>
    <property type="evidence" value="ECO:0007669"/>
    <property type="project" value="UniProtKB-SubCell"/>
</dbReference>
<sequence>MLKHNFIKSHSSTSQILFFPHIGKLPFFSGGKNAKNSLSPSSKSTKFCVLRHRVSRPGSIKAVLTGTEKSTSVKAVVTVLQTVGGALSHLGLTRGLDDIADVLGRTLLVELVAAELDPNSGQEKATIKSYARKEGNHENETYYEATFEVPEDFGEIGAVLIENEHHKETFVKNIVFDGFAGGSVEVTCNSWIHPKFDNPEKRIFFANKSYLPSQTPSGLKRYREKELTLLRGDGQGERKTADRIYDYDVYNDLGDPDAVDDLARPVLGGAEHPYPRRCRTGRPRTEKDPLSESRSASVYVPRDEAFSEVKQMTFSAKTVYSVLHALVPSLETSILDPDLGFPHFTAIDSLFNEGVELPEQTTTSFLGNIIPRLVKAITDTKNNVLLFETPELIDRDKFSWIRDAEFARQTLAGLNPCCIELVTEWPLKSKLDPKVYGPAESAITTELVEKEIGGLMTVEEALKQKRLFVLDYHDILMPYVNKVRELDGTTLYGSRTLFFLMPTNTLRPLAIELTRPPVDGKPQWREVFCQTWDATGVWLWRLAKAHVLAHDSGIHQLVSHWLRTHCCTEPYIIATNRQLSAMHPIYRLLHPHFRYTMEINALAREALINGNGIIERAFSPGKYSIELSSVAYDLLWQFDLQALPADLINRGMAVEDPKAPHGLKLTIEDYPYANDGLLIWDAIKQWVTDYVTHYYPNETVLLSDSELQAWWTEIRTKGHADKKDEPWWPELKTPNDLIGILTTIIWVASAHHAAVNFGQFNFAGYFPNRPTTARTPMPVENPSEEEKQQFFERPEEFLLKCFPSQIQATIVMAILDVLSNHSPDEEYIGEQIEPYWVDNKEINAAFERFSGRLKVIEGIIDSRNADQELKNRAGAGLVPYELLKPFSEAGVTGKGVPNSISI</sequence>
<keyword evidence="6" id="KW-0150">Chloroplast</keyword>
<dbReference type="Gene3D" id="2.60.60.20">
    <property type="entry name" value="PLAT/LH2 domain"/>
    <property type="match status" value="1"/>
</dbReference>
<keyword evidence="12 18" id="KW-0223">Dioxygenase</keyword>
<name>A0A2G9GWK0_9LAMI</name>
<evidence type="ECO:0000256" key="8">
    <source>
        <dbReference type="ARBA" id="ARBA00022723"/>
    </source>
</evidence>
<dbReference type="SUPFAM" id="SSF49723">
    <property type="entry name" value="Lipase/lipooxygenase domain (PLAT/LH2 domain)"/>
    <property type="match status" value="1"/>
</dbReference>
<dbReference type="PROSITE" id="PS00711">
    <property type="entry name" value="LIPOXYGENASE_1"/>
    <property type="match status" value="1"/>
</dbReference>
<evidence type="ECO:0000256" key="9">
    <source>
        <dbReference type="ARBA" id="ARBA00022767"/>
    </source>
</evidence>
<evidence type="ECO:0000256" key="14">
    <source>
        <dbReference type="ARBA" id="ARBA00023004"/>
    </source>
</evidence>